<comment type="similarity">
    <text evidence="1">Belongs to the AB hydrolase superfamily. FUS2 hydrolase family.</text>
</comment>
<reference evidence="4 5" key="1">
    <citation type="journal article" date="2018" name="Nat. Biotechnol.">
        <title>A standardized bacterial taxonomy based on genome phylogeny substantially revises the tree of life.</title>
        <authorList>
            <person name="Parks D.H."/>
            <person name="Chuvochina M."/>
            <person name="Waite D.W."/>
            <person name="Rinke C."/>
            <person name="Skarshewski A."/>
            <person name="Chaumeil P.A."/>
            <person name="Hugenholtz P."/>
        </authorList>
    </citation>
    <scope>NUCLEOTIDE SEQUENCE [LARGE SCALE GENOMIC DNA]</scope>
    <source>
        <strain evidence="4">UBA8781</strain>
    </source>
</reference>
<feature type="transmembrane region" description="Helical" evidence="2">
    <location>
        <begin position="559"/>
        <end position="580"/>
    </location>
</feature>
<feature type="transmembrane region" description="Helical" evidence="2">
    <location>
        <begin position="327"/>
        <end position="350"/>
    </location>
</feature>
<name>A0A3D1JH87_9CHLR</name>
<dbReference type="EMBL" id="DPBP01000033">
    <property type="protein sequence ID" value="HCE17940.1"/>
    <property type="molecule type" value="Genomic_DNA"/>
</dbReference>
<dbReference type="PANTHER" id="PTHR22946">
    <property type="entry name" value="DIENELACTONE HYDROLASE DOMAIN-CONTAINING PROTEIN-RELATED"/>
    <property type="match status" value="1"/>
</dbReference>
<organism evidence="4 5">
    <name type="scientific">Anaerolinea thermolimosa</name>
    <dbReference type="NCBI Taxonomy" id="229919"/>
    <lineage>
        <taxon>Bacteria</taxon>
        <taxon>Bacillati</taxon>
        <taxon>Chloroflexota</taxon>
        <taxon>Anaerolineae</taxon>
        <taxon>Anaerolineales</taxon>
        <taxon>Anaerolineaceae</taxon>
        <taxon>Anaerolinea</taxon>
    </lineage>
</organism>
<dbReference type="Gene3D" id="3.40.50.1820">
    <property type="entry name" value="alpha/beta hydrolase"/>
    <property type="match status" value="1"/>
</dbReference>
<dbReference type="InterPro" id="IPR029058">
    <property type="entry name" value="AB_hydrolase_fold"/>
</dbReference>
<dbReference type="AlphaFoldDB" id="A0A3D1JH87"/>
<dbReference type="Proteomes" id="UP000264141">
    <property type="component" value="Unassembled WGS sequence"/>
</dbReference>
<evidence type="ECO:0000313" key="4">
    <source>
        <dbReference type="EMBL" id="HCE17940.1"/>
    </source>
</evidence>
<gene>
    <name evidence="4" type="ORF">DEQ80_08785</name>
</gene>
<feature type="transmembrane region" description="Helical" evidence="2">
    <location>
        <begin position="419"/>
        <end position="440"/>
    </location>
</feature>
<evidence type="ECO:0000256" key="1">
    <source>
        <dbReference type="ARBA" id="ARBA00038115"/>
    </source>
</evidence>
<evidence type="ECO:0000313" key="5">
    <source>
        <dbReference type="Proteomes" id="UP000264141"/>
    </source>
</evidence>
<dbReference type="SUPFAM" id="SSF53474">
    <property type="entry name" value="alpha/beta-Hydrolases"/>
    <property type="match status" value="1"/>
</dbReference>
<keyword evidence="2" id="KW-0812">Transmembrane</keyword>
<evidence type="ECO:0000259" key="3">
    <source>
        <dbReference type="Pfam" id="PF00561"/>
    </source>
</evidence>
<accession>A0A3D1JH87</accession>
<dbReference type="InterPro" id="IPR050261">
    <property type="entry name" value="FrsA_esterase"/>
</dbReference>
<dbReference type="STRING" id="229919.GCA_001050195_02557"/>
<feature type="transmembrane region" description="Helical" evidence="2">
    <location>
        <begin position="7"/>
        <end position="25"/>
    </location>
</feature>
<feature type="transmembrane region" description="Helical" evidence="2">
    <location>
        <begin position="530"/>
        <end position="552"/>
    </location>
</feature>
<dbReference type="GO" id="GO:0016787">
    <property type="term" value="F:hydrolase activity"/>
    <property type="evidence" value="ECO:0007669"/>
    <property type="project" value="UniProtKB-KW"/>
</dbReference>
<sequence length="584" mass="64478">MKNTSRILIIALVMILIGSLTAWLIQTNGGSVKIKNVRFVGSNGIVQNATLYIPKGVTKDNPAPGIVAIHGYINTNETQDGFAIEFARRGYVVLAVDQTGHGYSDPPAFANGFGGPPALAFIRTLDIVDPNNIGLEGHSMGGWASVIAASVFPDGYKSIVLEGSSTGTYGAPDGTPTFPRNMALVFSKFDEFSALMWGSPIPVNIVATDKLKTVFGTTEDVVPGKLYGSIEDGTARILYQPAVIHPGDHLSTEAIGYAIDWFQKTLQGGTPLPPSNQIWYWKEIGNLIALIGMVLLFFPIGELLLATHYFSELIEQPASARAVTGPGWWIAALIFIILPPLTLFPFKQFFVTWKWNPTALFPQNITTQVILWTTLLGLISLVLFLLWHFLLNRKTGASGDHYGLTWGGKVSWSKVGKSFLLAFLITLAGYASLLLVAFFFKTDYRFWVFAVKPMNALQFRIALSYLIPFIFFFLIVSILLHGQLRKEKLNLWQEMLVNWVLMVIGFIGLLLYQYIPFLAGGTLANPAEPLWTIIAFQFVALLTIASLVKTYFFRRTGHVYVGAFLTAMIITWVVVASQAIHFAF</sequence>
<feature type="domain" description="AB hydrolase-1" evidence="3">
    <location>
        <begin position="66"/>
        <end position="167"/>
    </location>
</feature>
<feature type="transmembrane region" description="Helical" evidence="2">
    <location>
        <begin position="496"/>
        <end position="515"/>
    </location>
</feature>
<feature type="transmembrane region" description="Helical" evidence="2">
    <location>
        <begin position="284"/>
        <end position="306"/>
    </location>
</feature>
<feature type="transmembrane region" description="Helical" evidence="2">
    <location>
        <begin position="460"/>
        <end position="484"/>
    </location>
</feature>
<keyword evidence="2" id="KW-1133">Transmembrane helix</keyword>
<evidence type="ECO:0000256" key="2">
    <source>
        <dbReference type="SAM" id="Phobius"/>
    </source>
</evidence>
<protein>
    <submittedName>
        <fullName evidence="4">Alpha/beta hydrolase</fullName>
    </submittedName>
</protein>
<keyword evidence="4" id="KW-0378">Hydrolase</keyword>
<proteinExistence type="inferred from homology"/>
<dbReference type="InterPro" id="IPR000073">
    <property type="entry name" value="AB_hydrolase_1"/>
</dbReference>
<keyword evidence="2" id="KW-0472">Membrane</keyword>
<feature type="transmembrane region" description="Helical" evidence="2">
    <location>
        <begin position="370"/>
        <end position="391"/>
    </location>
</feature>
<dbReference type="Pfam" id="PF00561">
    <property type="entry name" value="Abhydrolase_1"/>
    <property type="match status" value="1"/>
</dbReference>
<comment type="caution">
    <text evidence="4">The sequence shown here is derived from an EMBL/GenBank/DDBJ whole genome shotgun (WGS) entry which is preliminary data.</text>
</comment>